<dbReference type="SMART" id="SM01387">
    <property type="entry name" value="Ribosomal_S15"/>
    <property type="match status" value="1"/>
</dbReference>
<dbReference type="Proteomes" id="UP000294404">
    <property type="component" value="Chromosome"/>
</dbReference>
<dbReference type="PANTHER" id="PTHR23321:SF26">
    <property type="entry name" value="SMALL RIBOSOMAL SUBUNIT PROTEIN US15M"/>
    <property type="match status" value="1"/>
</dbReference>
<evidence type="ECO:0000256" key="2">
    <source>
        <dbReference type="ARBA" id="ARBA00023274"/>
    </source>
</evidence>
<proteinExistence type="inferred from homology"/>
<sequence>MLKNTSLIKDVILKHGGSDNNSGNSSVQIALLTLKINYLQKHFILHRNDHCGRKGLLKLVSRRRKLLDYIKSNQREHYLFLIKELNLRY</sequence>
<dbReference type="PROSITE" id="PS00362">
    <property type="entry name" value="RIBOSOMAL_S15"/>
    <property type="match status" value="1"/>
</dbReference>
<keyword evidence="2 3" id="KW-0687">Ribonucleoprotein</keyword>
<keyword evidence="3 5" id="KW-0694">RNA-binding</keyword>
<accession>A0A451CXW3</accession>
<dbReference type="NCBIfam" id="TIGR00952">
    <property type="entry name" value="S15_bact"/>
    <property type="match status" value="1"/>
</dbReference>
<evidence type="ECO:0000256" key="5">
    <source>
        <dbReference type="RuleBase" id="RU004524"/>
    </source>
</evidence>
<dbReference type="EMBL" id="LR217695">
    <property type="protein sequence ID" value="VFP78224.1"/>
    <property type="molecule type" value="Genomic_DNA"/>
</dbReference>
<dbReference type="SUPFAM" id="SSF47060">
    <property type="entry name" value="S15/NS1 RNA-binding domain"/>
    <property type="match status" value="1"/>
</dbReference>
<dbReference type="Gene3D" id="6.10.250.3130">
    <property type="match status" value="1"/>
</dbReference>
<dbReference type="RefSeq" id="WP_154027472.1">
    <property type="nucleotide sequence ID" value="NZ_LR217695.1"/>
</dbReference>
<keyword evidence="1 3" id="KW-0689">Ribosomal protein</keyword>
<dbReference type="GO" id="GO:0003735">
    <property type="term" value="F:structural constituent of ribosome"/>
    <property type="evidence" value="ECO:0007669"/>
    <property type="project" value="InterPro"/>
</dbReference>
<comment type="function">
    <text evidence="3">Forms an intersubunit bridge (bridge B4) with the 23S rRNA of the 50S subunit in the ribosome.</text>
</comment>
<dbReference type="PANTHER" id="PTHR23321">
    <property type="entry name" value="RIBOSOMAL PROTEIN S15, BACTERIAL AND ORGANELLAR"/>
    <property type="match status" value="1"/>
</dbReference>
<evidence type="ECO:0000256" key="1">
    <source>
        <dbReference type="ARBA" id="ARBA00022980"/>
    </source>
</evidence>
<comment type="subunit">
    <text evidence="3">Part of the 30S ribosomal subunit. Forms a bridge to the 50S subunit in the 70S ribosome, contacting the 23S rRNA.</text>
</comment>
<dbReference type="Gene3D" id="1.10.287.10">
    <property type="entry name" value="S15/NS1, RNA-binding"/>
    <property type="match status" value="1"/>
</dbReference>
<comment type="similarity">
    <text evidence="3 4">Belongs to the universal ribosomal protein uS15 family.</text>
</comment>
<organism evidence="6 7">
    <name type="scientific">Buchnera aphidicola</name>
    <name type="common">Cinara cuneomaculata</name>
    <dbReference type="NCBI Taxonomy" id="1660040"/>
    <lineage>
        <taxon>Bacteria</taxon>
        <taxon>Pseudomonadati</taxon>
        <taxon>Pseudomonadota</taxon>
        <taxon>Gammaproteobacteria</taxon>
        <taxon>Enterobacterales</taxon>
        <taxon>Erwiniaceae</taxon>
        <taxon>Buchnera</taxon>
    </lineage>
</organism>
<dbReference type="Pfam" id="PF00312">
    <property type="entry name" value="Ribosomal_S15"/>
    <property type="match status" value="1"/>
</dbReference>
<comment type="function">
    <text evidence="3 5">One of the primary rRNA binding proteins, it binds directly to 16S rRNA where it helps nucleate assembly of the platform of the 30S subunit by binding and bridging several RNA helices of the 16S rRNA.</text>
</comment>
<keyword evidence="3 5" id="KW-0699">rRNA-binding</keyword>
<reference evidence="6 7" key="1">
    <citation type="submission" date="2019-02" db="EMBL/GenBank/DDBJ databases">
        <authorList>
            <person name="Manzano-Marin A."/>
            <person name="Manzano-Marin A."/>
        </authorList>
    </citation>
    <scope>NUCLEOTIDE SEQUENCE [LARGE SCALE GENOMIC DNA]</scope>
    <source>
        <strain evidence="6 7">BuCicuneomaculata</strain>
    </source>
</reference>
<dbReference type="InterPro" id="IPR005290">
    <property type="entry name" value="Ribosomal_uS15_bac-type"/>
</dbReference>
<dbReference type="InterPro" id="IPR000589">
    <property type="entry name" value="Ribosomal_uS15"/>
</dbReference>
<evidence type="ECO:0000256" key="3">
    <source>
        <dbReference type="HAMAP-Rule" id="MF_01343"/>
    </source>
</evidence>
<dbReference type="GO" id="GO:0006412">
    <property type="term" value="P:translation"/>
    <property type="evidence" value="ECO:0007669"/>
    <property type="project" value="UniProtKB-UniRule"/>
</dbReference>
<name>A0A451CXW3_9GAMM</name>
<gene>
    <name evidence="3 6" type="primary">rpsO</name>
    <name evidence="6" type="ORF">BUCICUMA2628_236</name>
</gene>
<dbReference type="HAMAP" id="MF_01343_B">
    <property type="entry name" value="Ribosomal_uS15_B"/>
    <property type="match status" value="1"/>
</dbReference>
<evidence type="ECO:0000313" key="7">
    <source>
        <dbReference type="Proteomes" id="UP000294404"/>
    </source>
</evidence>
<evidence type="ECO:0000313" key="6">
    <source>
        <dbReference type="EMBL" id="VFP78224.1"/>
    </source>
</evidence>
<dbReference type="AlphaFoldDB" id="A0A451CXW3"/>
<protein>
    <recommendedName>
        <fullName evidence="3">Small ribosomal subunit protein uS15</fullName>
    </recommendedName>
</protein>
<dbReference type="GO" id="GO:0019843">
    <property type="term" value="F:rRNA binding"/>
    <property type="evidence" value="ECO:0007669"/>
    <property type="project" value="UniProtKB-UniRule"/>
</dbReference>
<dbReference type="GO" id="GO:0022627">
    <property type="term" value="C:cytosolic small ribosomal subunit"/>
    <property type="evidence" value="ECO:0007669"/>
    <property type="project" value="TreeGrafter"/>
</dbReference>
<dbReference type="InterPro" id="IPR009068">
    <property type="entry name" value="uS15_NS1_RNA-bd_sf"/>
</dbReference>
<evidence type="ECO:0000256" key="4">
    <source>
        <dbReference type="RuleBase" id="RU003919"/>
    </source>
</evidence>